<dbReference type="NCBIfam" id="TIGR00268">
    <property type="entry name" value="ATP-dependent sacrificial sulfur transferase LarE"/>
    <property type="match status" value="1"/>
</dbReference>
<sequence length="271" mass="30225">MASYEDKKKALLALMDDLMEQDCVVAFSGGVDSSLLLCLACKYGKKHGTKVYGVMIRSILQPAKDYSIAKDVADELGAWFETLDIDELSVPQILGNSTQRCYYCKKFLFTSLLDFARERGIATVLEGTNEDDLHVYRPGLKAIRELGVISPLAQAGLTKDDVRQMALEYGISVSRRPSAPCLATRFPYDTALTVEGLRTVEKGEQILKDAGFEVVRLRVHGNIARIEITPEEMPRILERRRELTEKIKALGYTYVTLDLEGFRSGSMDVGL</sequence>
<accession>A0A7W8HD42</accession>
<dbReference type="PANTHER" id="PTHR43169">
    <property type="entry name" value="EXSB FAMILY PROTEIN"/>
    <property type="match status" value="1"/>
</dbReference>
<dbReference type="PIRSF" id="PIRSF006661">
    <property type="entry name" value="PP-lp_UCP006661"/>
    <property type="match status" value="1"/>
</dbReference>
<evidence type="ECO:0000313" key="3">
    <source>
        <dbReference type="EMBL" id="MBB5266207.1"/>
    </source>
</evidence>
<comment type="caution">
    <text evidence="3">The sequence shown here is derived from an EMBL/GenBank/DDBJ whole genome shotgun (WGS) entry which is preliminary data.</text>
</comment>
<dbReference type="InterPro" id="IPR022310">
    <property type="entry name" value="NAD/GMP_synthase"/>
</dbReference>
<feature type="active site" description="Nucleophile and sulfur donor" evidence="1">
    <location>
        <position position="181"/>
    </location>
</feature>
<gene>
    <name evidence="3" type="ORF">HNP82_003364</name>
</gene>
<dbReference type="RefSeq" id="WP_330599688.1">
    <property type="nucleotide sequence ID" value="NZ_JACHFW010000022.1"/>
</dbReference>
<dbReference type="Proteomes" id="UP000543642">
    <property type="component" value="Unassembled WGS sequence"/>
</dbReference>
<dbReference type="GO" id="GO:0016783">
    <property type="term" value="F:sulfurtransferase activity"/>
    <property type="evidence" value="ECO:0007669"/>
    <property type="project" value="InterPro"/>
</dbReference>
<feature type="domain" description="NAD/GMP synthase" evidence="2">
    <location>
        <begin position="19"/>
        <end position="88"/>
    </location>
</feature>
<dbReference type="SUPFAM" id="SSF52402">
    <property type="entry name" value="Adenine nucleotide alpha hydrolases-like"/>
    <property type="match status" value="1"/>
</dbReference>
<dbReference type="Pfam" id="PF02540">
    <property type="entry name" value="NAD_synthase"/>
    <property type="match status" value="1"/>
</dbReference>
<keyword evidence="4" id="KW-1185">Reference proteome</keyword>
<dbReference type="GO" id="GO:0006163">
    <property type="term" value="P:purine nucleotide metabolic process"/>
    <property type="evidence" value="ECO:0007669"/>
    <property type="project" value="UniProtKB-ARBA"/>
</dbReference>
<dbReference type="PANTHER" id="PTHR43169:SF2">
    <property type="entry name" value="NAD_GMP SYNTHASE DOMAIN-CONTAINING PROTEIN"/>
    <property type="match status" value="1"/>
</dbReference>
<reference evidence="3 4" key="1">
    <citation type="submission" date="2020-08" db="EMBL/GenBank/DDBJ databases">
        <title>Genomic Encyclopedia of Type Strains, Phase IV (KMG-IV): sequencing the most valuable type-strain genomes for metagenomic binning, comparative biology and taxonomic classification.</title>
        <authorList>
            <person name="Goeker M."/>
        </authorList>
    </citation>
    <scope>NUCLEOTIDE SEQUENCE [LARGE SCALE GENOMIC DNA]</scope>
    <source>
        <strain evidence="3 4">DSM 106146</strain>
    </source>
</reference>
<dbReference type="CDD" id="cd01990">
    <property type="entry name" value="LarE-like"/>
    <property type="match status" value="1"/>
</dbReference>
<dbReference type="InterPro" id="IPR014729">
    <property type="entry name" value="Rossmann-like_a/b/a_fold"/>
</dbReference>
<organism evidence="3 4">
    <name type="scientific">Catenibacillus scindens</name>
    <dbReference type="NCBI Taxonomy" id="673271"/>
    <lineage>
        <taxon>Bacteria</taxon>
        <taxon>Bacillati</taxon>
        <taxon>Bacillota</taxon>
        <taxon>Clostridia</taxon>
        <taxon>Lachnospirales</taxon>
        <taxon>Lachnospiraceae</taxon>
        <taxon>Catenibacillus</taxon>
    </lineage>
</organism>
<dbReference type="EMBL" id="JACHFW010000022">
    <property type="protein sequence ID" value="MBB5266207.1"/>
    <property type="molecule type" value="Genomic_DNA"/>
</dbReference>
<dbReference type="InterPro" id="IPR052188">
    <property type="entry name" value="Ni-pincer_cofactor_biosynth"/>
</dbReference>
<dbReference type="Gene3D" id="3.40.50.620">
    <property type="entry name" value="HUPs"/>
    <property type="match status" value="1"/>
</dbReference>
<dbReference type="InterPro" id="IPR005232">
    <property type="entry name" value="LarE"/>
</dbReference>
<evidence type="ECO:0000313" key="4">
    <source>
        <dbReference type="Proteomes" id="UP000543642"/>
    </source>
</evidence>
<evidence type="ECO:0000256" key="1">
    <source>
        <dbReference type="PIRSR" id="PIRSR006661-1"/>
    </source>
</evidence>
<evidence type="ECO:0000259" key="2">
    <source>
        <dbReference type="Pfam" id="PF02540"/>
    </source>
</evidence>
<proteinExistence type="predicted"/>
<protein>
    <recommendedName>
        <fullName evidence="2">NAD/GMP synthase domain-containing protein</fullName>
    </recommendedName>
</protein>
<name>A0A7W8HD42_9FIRM</name>
<dbReference type="AlphaFoldDB" id="A0A7W8HD42"/>